<name>A0A7H9DRR1_9FLAO</name>
<organism evidence="1 2">
    <name type="scientific">Empedobacter falsenii</name>
    <dbReference type="NCBI Taxonomy" id="343874"/>
    <lineage>
        <taxon>Bacteria</taxon>
        <taxon>Pseudomonadati</taxon>
        <taxon>Bacteroidota</taxon>
        <taxon>Flavobacteriia</taxon>
        <taxon>Flavobacteriales</taxon>
        <taxon>Weeksellaceae</taxon>
        <taxon>Empedobacter</taxon>
    </lineage>
</organism>
<dbReference type="EMBL" id="CP040908">
    <property type="protein sequence ID" value="QLL57867.1"/>
    <property type="molecule type" value="Genomic_DNA"/>
</dbReference>
<dbReference type="GeneID" id="78401227"/>
<evidence type="ECO:0000313" key="2">
    <source>
        <dbReference type="Proteomes" id="UP000510643"/>
    </source>
</evidence>
<evidence type="ECO:0000313" key="1">
    <source>
        <dbReference type="EMBL" id="QLL57867.1"/>
    </source>
</evidence>
<proteinExistence type="predicted"/>
<sequence>MDISKHFALLEELETSNKLIRLGFGELQNLNISNSFYFLPFQLLSQGFERLMKAYICIAFYERNDTLPDFKYIIKLGHDLDKLLTEIIENYYYDYSRIQYKCDKEFLTNNKDFLHLLHIISEFGKHARYYNFDVITDSNKPSINTIEEWQNYENELIKKLEISPEKILSLDINVNNEVYYEISRHIIIIFERFVSALSRQIIFGKLGQIGKQLTTSNIFDFGLLYDKDFGNTDYRKITTKYSETPKRVHKRTILDDLERRVNPNYKSKVIKKEDFKEDWPFYSNEVTVECRHKHWCIITIDGYDYSLNGSAKGRYKLENPHDAGMAIIGKSLSEFIKIAREL</sequence>
<dbReference type="RefSeq" id="WP_180906563.1">
    <property type="nucleotide sequence ID" value="NZ_CP040908.1"/>
</dbReference>
<reference evidence="1 2" key="1">
    <citation type="submission" date="2019-06" db="EMBL/GenBank/DDBJ databases">
        <title>Emergence of pandrug resistant Empedobacter falsenii in China.</title>
        <authorList>
            <person name="Dong N."/>
            <person name="Chen S."/>
            <person name="Zhang R."/>
        </authorList>
    </citation>
    <scope>NUCLEOTIDE SEQUENCE [LARGE SCALE GENOMIC DNA]</scope>
    <source>
        <strain evidence="1 2">1681-1</strain>
    </source>
</reference>
<dbReference type="KEGG" id="efal:FH779_07150"/>
<accession>A0A7H9DRR1</accession>
<keyword evidence="2" id="KW-1185">Reference proteome</keyword>
<protein>
    <submittedName>
        <fullName evidence="1">Uncharacterized protein</fullName>
    </submittedName>
</protein>
<gene>
    <name evidence="1" type="ORF">FH779_07150</name>
</gene>
<dbReference type="AlphaFoldDB" id="A0A7H9DRR1"/>
<dbReference type="Proteomes" id="UP000510643">
    <property type="component" value="Chromosome"/>
</dbReference>